<dbReference type="InterPro" id="IPR035985">
    <property type="entry name" value="Ubiquitin-activating_enz"/>
</dbReference>
<dbReference type="FunFam" id="3.40.50.720:FF:000015">
    <property type="entry name" value="Ubiquitin-activating enzyme E1 1"/>
    <property type="match status" value="1"/>
</dbReference>
<dbReference type="InterPro" id="IPR045886">
    <property type="entry name" value="ThiF/MoeB/HesA"/>
</dbReference>
<dbReference type="Gene3D" id="1.10.10.2660">
    <property type="entry name" value="Ubiquitin-activating enzyme E1, SCCH domain"/>
    <property type="match status" value="1"/>
</dbReference>
<dbReference type="EMBL" id="LT553674">
    <property type="protein sequence ID" value="SAM02182.1"/>
    <property type="molecule type" value="Genomic_DNA"/>
</dbReference>
<dbReference type="InterPro" id="IPR000011">
    <property type="entry name" value="UBQ/SUMO-activ_enz_E1-like"/>
</dbReference>
<feature type="domain" description="Ubiquitin-activating enzyme E1 C-terminal" evidence="11">
    <location>
        <begin position="889"/>
        <end position="1014"/>
    </location>
</feature>
<dbReference type="Pfam" id="PF00899">
    <property type="entry name" value="ThiF"/>
    <property type="match status" value="1"/>
</dbReference>
<dbReference type="FunFam" id="2.40.30.180:FF:000001">
    <property type="entry name" value="ubiquitin-like modifier-activating enzyme 1"/>
    <property type="match status" value="1"/>
</dbReference>
<dbReference type="Pfam" id="PF10585">
    <property type="entry name" value="UBA_E1_SCCH"/>
    <property type="match status" value="1"/>
</dbReference>
<dbReference type="PRINTS" id="PR01849">
    <property type="entry name" value="UBIQUITINACT"/>
</dbReference>
<protein>
    <recommendedName>
        <fullName evidence="4">E1 ubiquitin-activating enzyme</fullName>
        <ecNumber evidence="4">6.2.1.45</ecNumber>
    </recommendedName>
</protein>
<evidence type="ECO:0000256" key="8">
    <source>
        <dbReference type="ARBA" id="ARBA00022840"/>
    </source>
</evidence>
<dbReference type="Gene3D" id="3.40.50.720">
    <property type="entry name" value="NAD(P)-binding Rossmann-like Domain"/>
    <property type="match status" value="1"/>
</dbReference>
<dbReference type="Pfam" id="PF16190">
    <property type="entry name" value="E1_FCCH"/>
    <property type="match status" value="1"/>
</dbReference>
<dbReference type="FunFam" id="3.50.50.80:FF:000001">
    <property type="entry name" value="ubiquitin-like modifier-activating enzyme 1"/>
    <property type="match status" value="1"/>
</dbReference>
<dbReference type="CDD" id="cd01491">
    <property type="entry name" value="Ube1_repeat1"/>
    <property type="match status" value="1"/>
</dbReference>
<dbReference type="InterPro" id="IPR018965">
    <property type="entry name" value="Ub-activating_enz_E1_C"/>
</dbReference>
<dbReference type="NCBIfam" id="TIGR01408">
    <property type="entry name" value="Ube1"/>
    <property type="match status" value="1"/>
</dbReference>
<dbReference type="Gene3D" id="3.10.290.60">
    <property type="entry name" value="Ubiquitin-activating enzyme E1, UFD domain"/>
    <property type="match status" value="1"/>
</dbReference>
<dbReference type="GO" id="GO:0005524">
    <property type="term" value="F:ATP binding"/>
    <property type="evidence" value="ECO:0007669"/>
    <property type="project" value="UniProtKB-KW"/>
</dbReference>
<dbReference type="FunFam" id="3.10.290.60:FF:000002">
    <property type="entry name" value="Ubiquitin-like modifier-activating enzyme 1"/>
    <property type="match status" value="1"/>
</dbReference>
<dbReference type="InterPro" id="IPR038252">
    <property type="entry name" value="UBA_E1_C_sf"/>
</dbReference>
<dbReference type="STRING" id="4829.A0A168PD96"/>
<evidence type="ECO:0000256" key="5">
    <source>
        <dbReference type="ARBA" id="ARBA00022598"/>
    </source>
</evidence>
<keyword evidence="7 10" id="KW-0833">Ubl conjugation pathway</keyword>
<dbReference type="OrthoDB" id="10252231at2759"/>
<dbReference type="InParanoid" id="A0A168PD96"/>
<evidence type="ECO:0000313" key="13">
    <source>
        <dbReference type="Proteomes" id="UP000078561"/>
    </source>
</evidence>
<evidence type="ECO:0000313" key="12">
    <source>
        <dbReference type="EMBL" id="SAM02182.1"/>
    </source>
</evidence>
<proteinExistence type="inferred from homology"/>
<dbReference type="Gene3D" id="2.40.30.180">
    <property type="entry name" value="Ubiquitin-activating enzyme E1, FCCH domain"/>
    <property type="match status" value="1"/>
</dbReference>
<dbReference type="GO" id="GO:0004839">
    <property type="term" value="F:ubiquitin activating enzyme activity"/>
    <property type="evidence" value="ECO:0007669"/>
    <property type="project" value="UniProtKB-EC"/>
</dbReference>
<dbReference type="UniPathway" id="UPA00143"/>
<dbReference type="FunCoup" id="A0A168PD96">
    <property type="interactions" value="1108"/>
</dbReference>
<dbReference type="Gene3D" id="3.40.50.12550">
    <property type="entry name" value="Ubiquitin-activating enzyme E1, inactive adenylation domain, subdomain 2"/>
    <property type="match status" value="1"/>
</dbReference>
<dbReference type="InterPro" id="IPR033127">
    <property type="entry name" value="UBQ-activ_enz_E1_Cys_AS"/>
</dbReference>
<dbReference type="InterPro" id="IPR042302">
    <property type="entry name" value="E1_FCCH_sf"/>
</dbReference>
<evidence type="ECO:0000259" key="11">
    <source>
        <dbReference type="SMART" id="SM00985"/>
    </source>
</evidence>
<dbReference type="Pfam" id="PF16191">
    <property type="entry name" value="E1_4HB"/>
    <property type="match status" value="1"/>
</dbReference>
<dbReference type="EC" id="6.2.1.45" evidence="4"/>
<dbReference type="Pfam" id="PF09358">
    <property type="entry name" value="E1_UFD"/>
    <property type="match status" value="1"/>
</dbReference>
<comment type="catalytic activity">
    <reaction evidence="1">
        <text>ATP + ubiquitin + [E1 ubiquitin-activating enzyme]-L-cysteine = AMP + diphosphate + S-ubiquitinyl-[E1 ubiquitin-activating enzyme]-L-cysteine.</text>
        <dbReference type="EC" id="6.2.1.45"/>
    </reaction>
</comment>
<dbReference type="InterPro" id="IPR042449">
    <property type="entry name" value="Ub-E1_IAD_1"/>
</dbReference>
<keyword evidence="13" id="KW-1185">Reference proteome</keyword>
<organism evidence="12">
    <name type="scientific">Absidia glauca</name>
    <name type="common">Pin mould</name>
    <dbReference type="NCBI Taxonomy" id="4829"/>
    <lineage>
        <taxon>Eukaryota</taxon>
        <taxon>Fungi</taxon>
        <taxon>Fungi incertae sedis</taxon>
        <taxon>Mucoromycota</taxon>
        <taxon>Mucoromycotina</taxon>
        <taxon>Mucoromycetes</taxon>
        <taxon>Mucorales</taxon>
        <taxon>Cunninghamellaceae</taxon>
        <taxon>Absidia</taxon>
    </lineage>
</organism>
<evidence type="ECO:0000256" key="7">
    <source>
        <dbReference type="ARBA" id="ARBA00022786"/>
    </source>
</evidence>
<dbReference type="FunFam" id="3.40.50.12550:FF:000001">
    <property type="entry name" value="Ubiquitin-activating enzyme E1 1"/>
    <property type="match status" value="1"/>
</dbReference>
<dbReference type="SMART" id="SM00985">
    <property type="entry name" value="UBA_e1_C"/>
    <property type="match status" value="1"/>
</dbReference>
<keyword evidence="5 10" id="KW-0436">Ligase</keyword>
<accession>A0A168PD96</accession>
<dbReference type="Gene3D" id="3.50.50.80">
    <property type="entry name" value="Ubiquitin-activating enzyme E1, inactive adenylation domain, subdomain 1"/>
    <property type="match status" value="1"/>
</dbReference>
<comment type="similarity">
    <text evidence="3 10">Belongs to the ubiquitin-activating E1 family.</text>
</comment>
<comment type="pathway">
    <text evidence="2">Protein modification; protein ubiquitination.</text>
</comment>
<dbReference type="GO" id="GO:0006974">
    <property type="term" value="P:DNA damage response"/>
    <property type="evidence" value="ECO:0007669"/>
    <property type="project" value="TreeGrafter"/>
</dbReference>
<keyword evidence="6 10" id="KW-0547">Nucleotide-binding</keyword>
<dbReference type="InterPro" id="IPR032418">
    <property type="entry name" value="E1_FCCH"/>
</dbReference>
<dbReference type="InterPro" id="IPR019572">
    <property type="entry name" value="UBA_E1_SCCH"/>
</dbReference>
<sequence>MSSMNIDSENTIDEGLYSRQLYVLGHEAMKKMSVAHVLIIGLKGLGVEIAKNVILAGVKSVTLYDPEAAKLSDLSAQFYLRPEDVGKSRAVVSQARLAELNQYVPVHVIEGDLTEDVLKNYKTVVATELPLFQQLQVSDICHANNIHFMSTEVRGLFGRIFNDFGKQFEVIDATGEEPLTGMVAAISKEAEGVVTCLDETRHGLEDGDFVNFVEIQGMTELNESLPRKVKVLGPYTFSIGDTSGLSDYIRGGLFTQVKLPKYVDFLSFRDSLAKPEYVVSDFAKFDRPNQLHLGFQALHQFSEKHGRFPKPRNDKDADEVFELTKALVPTLGEDVELDEKLIKELAYQSSGEVSPMVAVYGGLAAQEVLKSVSGKFNPILQHMYFDALEALPKNSTLSEEQCAPTGSRYDGQIAVFGREFQEKIANTNEFLVGAGAIGCEMLKNWAMMGLGAGPQGRLTITDMDTIEKSNLNRQFLFRPADVGKLKSEAAAIAVSKMNSDLTGKIDVHQERVGPDTENIYNDDFFEKLSGVTNALDNVEARKYMDRRCVYYRKPLLESGTLGTKGNTQVVLPYLTESYSSSQDPPEKAIPICTLKNFPNAIEHTIQWARDLFEGYFKQPADNVNLYLVEPDFVETTQKQGGSQKETLESVYNFLVGDKPLSFPECIAWARFKFEDIYSNNIKQLLFNFPKDSTTSTGQPFWSGPKRAPEPIKFDPDNATHMDFVVYAANLHAFNYGMKGETDRDLFRRELSKIVVPEFKPKEGVKIQVQENENVENDNSGKVMDKTVDGNDSLDDVINGLPAPSSLAGFRLQPCEFEKDDDSNFHIDFITAASNLRAINYGIAPSDRHKTKFIAGKIIPAIATTTSLVTGLVCLELYKIIDGNDNLEDYKNGFVNLALPFFGFSEPIEMPTLEYNGKEFSLWDRFDIEEDVTLREFIEYFEKEHQLEATMVSSGVSMLYSFFMPKKKAEERLNMKMSKLVETVSKKPIPPHVKAVIVEICANDTEGEDVEVPYVRVKIRQ</sequence>
<dbReference type="GO" id="GO:0006511">
    <property type="term" value="P:ubiquitin-dependent protein catabolic process"/>
    <property type="evidence" value="ECO:0007669"/>
    <property type="project" value="TreeGrafter"/>
</dbReference>
<feature type="active site" description="Glycyl thioester intermediate" evidence="9">
    <location>
        <position position="592"/>
    </location>
</feature>
<keyword evidence="8 10" id="KW-0067">ATP-binding</keyword>
<dbReference type="InterPro" id="IPR018075">
    <property type="entry name" value="UBQ-activ_enz_E1"/>
</dbReference>
<evidence type="ECO:0000256" key="3">
    <source>
        <dbReference type="ARBA" id="ARBA00005673"/>
    </source>
</evidence>
<name>A0A168PD96_ABSGL</name>
<dbReference type="PANTHER" id="PTHR10953:SF4">
    <property type="entry name" value="UBIQUITIN-ACTIVATING ENZYME E1 C-TERMINAL DOMAIN-CONTAINING PROTEIN"/>
    <property type="match status" value="1"/>
</dbReference>
<reference evidence="12" key="1">
    <citation type="submission" date="2016-04" db="EMBL/GenBank/DDBJ databases">
        <authorList>
            <person name="Evans L.H."/>
            <person name="Alamgir A."/>
            <person name="Owens N."/>
            <person name="Weber N.D."/>
            <person name="Virtaneva K."/>
            <person name="Barbian K."/>
            <person name="Babar A."/>
            <person name="Rosenke K."/>
        </authorList>
    </citation>
    <scope>NUCLEOTIDE SEQUENCE [LARGE SCALE GENOMIC DNA]</scope>
    <source>
        <strain evidence="12">CBS 101.48</strain>
    </source>
</reference>
<evidence type="ECO:0000256" key="10">
    <source>
        <dbReference type="RuleBase" id="RU000519"/>
    </source>
</evidence>
<evidence type="ECO:0000256" key="1">
    <source>
        <dbReference type="ARBA" id="ARBA00000488"/>
    </source>
</evidence>
<evidence type="ECO:0000256" key="4">
    <source>
        <dbReference type="ARBA" id="ARBA00012990"/>
    </source>
</evidence>
<dbReference type="PANTHER" id="PTHR10953">
    <property type="entry name" value="UBIQUITIN-ACTIVATING ENZYME E1"/>
    <property type="match status" value="1"/>
</dbReference>
<dbReference type="InterPro" id="IPR042063">
    <property type="entry name" value="Ubi_acti_E1_SCCH"/>
</dbReference>
<dbReference type="GO" id="GO:0005634">
    <property type="term" value="C:nucleus"/>
    <property type="evidence" value="ECO:0007669"/>
    <property type="project" value="TreeGrafter"/>
</dbReference>
<dbReference type="SUPFAM" id="SSF69572">
    <property type="entry name" value="Activating enzymes of the ubiquitin-like proteins"/>
    <property type="match status" value="2"/>
</dbReference>
<dbReference type="CDD" id="cd01490">
    <property type="entry name" value="Ube1_repeat2"/>
    <property type="match status" value="1"/>
</dbReference>
<dbReference type="PROSITE" id="PS00865">
    <property type="entry name" value="UBIQUITIN_ACTIVAT_2"/>
    <property type="match status" value="1"/>
</dbReference>
<dbReference type="AlphaFoldDB" id="A0A168PD96"/>
<dbReference type="OMA" id="GANLHAF"/>
<dbReference type="InterPro" id="IPR032420">
    <property type="entry name" value="E1_4HB"/>
</dbReference>
<dbReference type="GO" id="GO:0005737">
    <property type="term" value="C:cytoplasm"/>
    <property type="evidence" value="ECO:0007669"/>
    <property type="project" value="TreeGrafter"/>
</dbReference>
<evidence type="ECO:0000256" key="6">
    <source>
        <dbReference type="ARBA" id="ARBA00022741"/>
    </source>
</evidence>
<dbReference type="InterPro" id="IPR000594">
    <property type="entry name" value="ThiF_NAD_FAD-bd"/>
</dbReference>
<gene>
    <name evidence="12" type="primary">ABSGL_07945.1 scaffold 9181</name>
</gene>
<evidence type="ECO:0000256" key="2">
    <source>
        <dbReference type="ARBA" id="ARBA00004906"/>
    </source>
</evidence>
<dbReference type="Proteomes" id="UP000078561">
    <property type="component" value="Unassembled WGS sequence"/>
</dbReference>
<evidence type="ECO:0000256" key="9">
    <source>
        <dbReference type="PROSITE-ProRule" id="PRU10132"/>
    </source>
</evidence>